<keyword evidence="1" id="KW-0863">Zinc-finger</keyword>
<evidence type="ECO:0000256" key="1">
    <source>
        <dbReference type="PROSITE-ProRule" id="PRU00042"/>
    </source>
</evidence>
<dbReference type="InterPro" id="IPR013087">
    <property type="entry name" value="Znf_C2H2_type"/>
</dbReference>
<dbReference type="WBParaSite" id="HPBE_0000827201-mRNA-1">
    <property type="protein sequence ID" value="HPBE_0000827201-mRNA-1"/>
    <property type="gene ID" value="HPBE_0000827201"/>
</dbReference>
<dbReference type="SMART" id="SM00355">
    <property type="entry name" value="ZnF_C2H2"/>
    <property type="match status" value="2"/>
</dbReference>
<name>A0A3P7YFH5_HELPZ</name>
<keyword evidence="4" id="KW-1185">Reference proteome</keyword>
<keyword evidence="1" id="KW-0862">Zinc</keyword>
<dbReference type="GO" id="GO:0008270">
    <property type="term" value="F:zinc ion binding"/>
    <property type="evidence" value="ECO:0007669"/>
    <property type="project" value="UniProtKB-KW"/>
</dbReference>
<gene>
    <name evidence="3" type="ORF">HPBE_LOCUS8273</name>
</gene>
<evidence type="ECO:0000313" key="4">
    <source>
        <dbReference type="Proteomes" id="UP000050761"/>
    </source>
</evidence>
<dbReference type="AlphaFoldDB" id="A0A3P7YFH5"/>
<evidence type="ECO:0000313" key="3">
    <source>
        <dbReference type="EMBL" id="VDO75659.1"/>
    </source>
</evidence>
<reference evidence="5" key="2">
    <citation type="submission" date="2019-09" db="UniProtKB">
        <authorList>
            <consortium name="WormBaseParasite"/>
        </authorList>
    </citation>
    <scope>IDENTIFICATION</scope>
</reference>
<accession>A0A3P7YFH5</accession>
<dbReference type="OrthoDB" id="10613781at2759"/>
<feature type="domain" description="C2H2-type" evidence="2">
    <location>
        <begin position="259"/>
        <end position="287"/>
    </location>
</feature>
<sequence>MKRSMAKTFKLQGIAEMVTQLKDHAAVPMLQRLLHIETYEALGLFLRRMLKSKKAADIVTVNSVLKDTMAVLSKDEAASGHQDGTEFAATSQLFTTAAVPPSTAVHVANPMDCKREEILSNDVAASASQMKKVILHPSDAEQKFSSIDGVCKREATSESEGIIAAVALLPENVPVQDTPTSQLVERTAGPSSEVYRNTDPLDRVCKTMTSSSSWSCPECARVILKRNLWSHLKFVHQRDAEEIRQSREQINREAGVAHIVCPVCGEHFATYEGLARHCQDSHLEDGAAGHPQNYEVFSLQFGSKQEYEVWLQERCEATSTSFFISRSRETAATERKQKLL</sequence>
<keyword evidence="1" id="KW-0479">Metal-binding</keyword>
<dbReference type="Gene3D" id="3.30.160.60">
    <property type="entry name" value="Classic Zinc Finger"/>
    <property type="match status" value="1"/>
</dbReference>
<proteinExistence type="predicted"/>
<dbReference type="PROSITE" id="PS00028">
    <property type="entry name" value="ZINC_FINGER_C2H2_1"/>
    <property type="match status" value="1"/>
</dbReference>
<dbReference type="Proteomes" id="UP000050761">
    <property type="component" value="Unassembled WGS sequence"/>
</dbReference>
<evidence type="ECO:0000259" key="2">
    <source>
        <dbReference type="PROSITE" id="PS50157"/>
    </source>
</evidence>
<organism evidence="3">
    <name type="scientific">Heligmosomoides polygyrus</name>
    <name type="common">Parasitic roundworm</name>
    <dbReference type="NCBI Taxonomy" id="6339"/>
    <lineage>
        <taxon>Eukaryota</taxon>
        <taxon>Metazoa</taxon>
        <taxon>Ecdysozoa</taxon>
        <taxon>Nematoda</taxon>
        <taxon>Chromadorea</taxon>
        <taxon>Rhabditida</taxon>
        <taxon>Rhabditina</taxon>
        <taxon>Rhabditomorpha</taxon>
        <taxon>Strongyloidea</taxon>
        <taxon>Heligmosomidae</taxon>
        <taxon>Heligmosomoides</taxon>
    </lineage>
</organism>
<reference evidence="3 4" key="1">
    <citation type="submission" date="2018-11" db="EMBL/GenBank/DDBJ databases">
        <authorList>
            <consortium name="Pathogen Informatics"/>
        </authorList>
    </citation>
    <scope>NUCLEOTIDE SEQUENCE [LARGE SCALE GENOMIC DNA]</scope>
</reference>
<dbReference type="EMBL" id="UZAH01026106">
    <property type="protein sequence ID" value="VDO75659.1"/>
    <property type="molecule type" value="Genomic_DNA"/>
</dbReference>
<evidence type="ECO:0000313" key="5">
    <source>
        <dbReference type="WBParaSite" id="HPBE_0000827201-mRNA-1"/>
    </source>
</evidence>
<dbReference type="PROSITE" id="PS50157">
    <property type="entry name" value="ZINC_FINGER_C2H2_2"/>
    <property type="match status" value="1"/>
</dbReference>
<protein>
    <submittedName>
        <fullName evidence="5">C2H2-type domain-containing protein</fullName>
    </submittedName>
</protein>